<keyword evidence="2" id="KW-1185">Reference proteome</keyword>
<dbReference type="Proteomes" id="UP000799291">
    <property type="component" value="Unassembled WGS sequence"/>
</dbReference>
<evidence type="ECO:0000313" key="2">
    <source>
        <dbReference type="Proteomes" id="UP000799291"/>
    </source>
</evidence>
<dbReference type="InterPro" id="IPR021858">
    <property type="entry name" value="Fun_TF"/>
</dbReference>
<protein>
    <recommendedName>
        <fullName evidence="3">Transcription factor domain-containing protein</fullName>
    </recommendedName>
</protein>
<evidence type="ECO:0000313" key="1">
    <source>
        <dbReference type="EMBL" id="KAF2678493.1"/>
    </source>
</evidence>
<dbReference type="EMBL" id="MU005612">
    <property type="protein sequence ID" value="KAF2678493.1"/>
    <property type="molecule type" value="Genomic_DNA"/>
</dbReference>
<accession>A0A6G1IKH6</accession>
<sequence>MAAPKPPGLHFLVSTSVEKPDPDLRKFIRRHVMLGKNRRKARPAGRRTPKVAQCASSLDTHIPPSDFGASSGDSAVSSISSTTVSSSVFHFVPVTVPSQFGYHMSSIHFPDAVEPCAVEVVLQFSSIAKQILFPLEPCILFEGRAEAWIIPLTFDPAFLHSMIFTTRSYYDVIVSGKCAVTQATMQHFLRALELLRERMGFDGDQTRLSDATLAAIMSIASHALLTGDYDSARNHIKGLCKIVKMRGGVKSFQHNRKLFIEILRCDIGMALHTGSRPVFFREASSQECLLQYPDLSPLLKLQPSTATASQLGLVDFLGDIDNEIFQAWKVMADFCSIVNFAQNSKQFIPFRTLADTMASTMYRLIGLNFAVGSNNEAIRLGLLAFSTSVFLQWRFFGLTYAHSTSEFRSCLTSPTSSQLPPQLMLWLLMVGAVSVYDGVGEEGLKQSLLVTMDLCEIDSWNKMEHLLNSFMWIGCVQDKTARSVFNAIVSL</sequence>
<gene>
    <name evidence="1" type="ORF">K458DRAFT_435927</name>
</gene>
<dbReference type="PANTHER" id="PTHR37540:SF9">
    <property type="entry name" value="ZN(2)-C6 FUNGAL-TYPE DOMAIN-CONTAINING PROTEIN"/>
    <property type="match status" value="1"/>
</dbReference>
<dbReference type="OrthoDB" id="4158087at2759"/>
<dbReference type="AlphaFoldDB" id="A0A6G1IKH6"/>
<name>A0A6G1IKH6_9PLEO</name>
<dbReference type="PANTHER" id="PTHR37540">
    <property type="entry name" value="TRANSCRIPTION FACTOR (ACR-2), PUTATIVE-RELATED-RELATED"/>
    <property type="match status" value="1"/>
</dbReference>
<evidence type="ECO:0008006" key="3">
    <source>
        <dbReference type="Google" id="ProtNLM"/>
    </source>
</evidence>
<proteinExistence type="predicted"/>
<reference evidence="1" key="1">
    <citation type="journal article" date="2020" name="Stud. Mycol.">
        <title>101 Dothideomycetes genomes: a test case for predicting lifestyles and emergence of pathogens.</title>
        <authorList>
            <person name="Haridas S."/>
            <person name="Albert R."/>
            <person name="Binder M."/>
            <person name="Bloem J."/>
            <person name="Labutti K."/>
            <person name="Salamov A."/>
            <person name="Andreopoulos B."/>
            <person name="Baker S."/>
            <person name="Barry K."/>
            <person name="Bills G."/>
            <person name="Bluhm B."/>
            <person name="Cannon C."/>
            <person name="Castanera R."/>
            <person name="Culley D."/>
            <person name="Daum C."/>
            <person name="Ezra D."/>
            <person name="Gonzalez J."/>
            <person name="Henrissat B."/>
            <person name="Kuo A."/>
            <person name="Liang C."/>
            <person name="Lipzen A."/>
            <person name="Lutzoni F."/>
            <person name="Magnuson J."/>
            <person name="Mondo S."/>
            <person name="Nolan M."/>
            <person name="Ohm R."/>
            <person name="Pangilinan J."/>
            <person name="Park H.-J."/>
            <person name="Ramirez L."/>
            <person name="Alfaro M."/>
            <person name="Sun H."/>
            <person name="Tritt A."/>
            <person name="Yoshinaga Y."/>
            <person name="Zwiers L.-H."/>
            <person name="Turgeon B."/>
            <person name="Goodwin S."/>
            <person name="Spatafora J."/>
            <person name="Crous P."/>
            <person name="Grigoriev I."/>
        </authorList>
    </citation>
    <scope>NUCLEOTIDE SEQUENCE</scope>
    <source>
        <strain evidence="1">CBS 122367</strain>
    </source>
</reference>
<dbReference type="Pfam" id="PF11951">
    <property type="entry name" value="Fungal_trans_2"/>
    <property type="match status" value="1"/>
</dbReference>
<organism evidence="1 2">
    <name type="scientific">Lentithecium fluviatile CBS 122367</name>
    <dbReference type="NCBI Taxonomy" id="1168545"/>
    <lineage>
        <taxon>Eukaryota</taxon>
        <taxon>Fungi</taxon>
        <taxon>Dikarya</taxon>
        <taxon>Ascomycota</taxon>
        <taxon>Pezizomycotina</taxon>
        <taxon>Dothideomycetes</taxon>
        <taxon>Pleosporomycetidae</taxon>
        <taxon>Pleosporales</taxon>
        <taxon>Massarineae</taxon>
        <taxon>Lentitheciaceae</taxon>
        <taxon>Lentithecium</taxon>
    </lineage>
</organism>